<keyword evidence="2" id="KW-1185">Reference proteome</keyword>
<accession>A0ABV2HVE4</accession>
<proteinExistence type="predicted"/>
<comment type="caution">
    <text evidence="1">The sequence shown here is derived from an EMBL/GenBank/DDBJ whole genome shotgun (WGS) entry which is preliminary data.</text>
</comment>
<sequence length="32" mass="3527">MRYELTDCAWAAIKSMLSNKPRGGVGGLAHHR</sequence>
<evidence type="ECO:0008006" key="3">
    <source>
        <dbReference type="Google" id="ProtNLM"/>
    </source>
</evidence>
<evidence type="ECO:0000313" key="1">
    <source>
        <dbReference type="EMBL" id="MET3594612.1"/>
    </source>
</evidence>
<dbReference type="Proteomes" id="UP001549036">
    <property type="component" value="Unassembled WGS sequence"/>
</dbReference>
<protein>
    <recommendedName>
        <fullName evidence="3">Transposase</fullName>
    </recommendedName>
</protein>
<dbReference type="EMBL" id="JBEPLM010000007">
    <property type="protein sequence ID" value="MET3594612.1"/>
    <property type="molecule type" value="Genomic_DNA"/>
</dbReference>
<organism evidence="1 2">
    <name type="scientific">Mesorhizobium shonense</name>
    <dbReference type="NCBI Taxonomy" id="1209948"/>
    <lineage>
        <taxon>Bacteria</taxon>
        <taxon>Pseudomonadati</taxon>
        <taxon>Pseudomonadota</taxon>
        <taxon>Alphaproteobacteria</taxon>
        <taxon>Hyphomicrobiales</taxon>
        <taxon>Phyllobacteriaceae</taxon>
        <taxon>Mesorhizobium</taxon>
    </lineage>
</organism>
<name>A0ABV2HVE4_9HYPH</name>
<gene>
    <name evidence="1" type="ORF">ABID26_004020</name>
</gene>
<evidence type="ECO:0000313" key="2">
    <source>
        <dbReference type="Proteomes" id="UP001549036"/>
    </source>
</evidence>
<reference evidence="1 2" key="1">
    <citation type="submission" date="2024-06" db="EMBL/GenBank/DDBJ databases">
        <title>Genomic Encyclopedia of Type Strains, Phase IV (KMG-IV): sequencing the most valuable type-strain genomes for metagenomic binning, comparative biology and taxonomic classification.</title>
        <authorList>
            <person name="Goeker M."/>
        </authorList>
    </citation>
    <scope>NUCLEOTIDE SEQUENCE [LARGE SCALE GENOMIC DNA]</scope>
    <source>
        <strain evidence="1 2">DSM 29846</strain>
    </source>
</reference>